<protein>
    <recommendedName>
        <fullName evidence="5">MYXO-CTERM domain-containing protein</fullName>
    </recommendedName>
</protein>
<feature type="signal peptide" evidence="2">
    <location>
        <begin position="1"/>
        <end position="28"/>
    </location>
</feature>
<organism evidence="3 4">
    <name type="scientific">Mucilaginibacter boryungensis</name>
    <dbReference type="NCBI Taxonomy" id="768480"/>
    <lineage>
        <taxon>Bacteria</taxon>
        <taxon>Pseudomonadati</taxon>
        <taxon>Bacteroidota</taxon>
        <taxon>Sphingobacteriia</taxon>
        <taxon>Sphingobacteriales</taxon>
        <taxon>Sphingobacteriaceae</taxon>
        <taxon>Mucilaginibacter</taxon>
    </lineage>
</organism>
<keyword evidence="2" id="KW-0732">Signal</keyword>
<feature type="transmembrane region" description="Helical" evidence="1">
    <location>
        <begin position="52"/>
        <end position="68"/>
    </location>
</feature>
<dbReference type="Proteomes" id="UP000632774">
    <property type="component" value="Unassembled WGS sequence"/>
</dbReference>
<comment type="caution">
    <text evidence="3">The sequence shown here is derived from an EMBL/GenBank/DDBJ whole genome shotgun (WGS) entry which is preliminary data.</text>
</comment>
<keyword evidence="1" id="KW-0472">Membrane</keyword>
<evidence type="ECO:0008006" key="5">
    <source>
        <dbReference type="Google" id="ProtNLM"/>
    </source>
</evidence>
<dbReference type="RefSeq" id="WP_194105020.1">
    <property type="nucleotide sequence ID" value="NZ_JADFFM010000001.1"/>
</dbReference>
<sequence>MMVLTGKKAFFVISTFFTLLLISGSAFSQCDGSPGLPGDPDDPTSTANCPLDTWVFALVILTMAYAVWQMRKQRKLNL</sequence>
<gene>
    <name evidence="3" type="ORF">IRJ18_04570</name>
</gene>
<keyword evidence="1" id="KW-1133">Transmembrane helix</keyword>
<proteinExistence type="predicted"/>
<keyword evidence="4" id="KW-1185">Reference proteome</keyword>
<evidence type="ECO:0000313" key="3">
    <source>
        <dbReference type="EMBL" id="MBE9665624.1"/>
    </source>
</evidence>
<feature type="chain" id="PRO_5045559669" description="MYXO-CTERM domain-containing protein" evidence="2">
    <location>
        <begin position="29"/>
        <end position="78"/>
    </location>
</feature>
<accession>A0ABR9XE04</accession>
<evidence type="ECO:0000256" key="2">
    <source>
        <dbReference type="SAM" id="SignalP"/>
    </source>
</evidence>
<reference evidence="3 4" key="1">
    <citation type="submission" date="2020-10" db="EMBL/GenBank/DDBJ databases">
        <title>Mucilaginibacter mali sp. nov., isolated from rhizosphere soil of apple orchard.</title>
        <authorList>
            <person name="Lee J.-S."/>
            <person name="Kim H.S."/>
            <person name="Kim J.-S."/>
        </authorList>
    </citation>
    <scope>NUCLEOTIDE SEQUENCE [LARGE SCALE GENOMIC DNA]</scope>
    <source>
        <strain evidence="3 4">KCTC 23157</strain>
    </source>
</reference>
<name>A0ABR9XE04_9SPHI</name>
<evidence type="ECO:0000256" key="1">
    <source>
        <dbReference type="SAM" id="Phobius"/>
    </source>
</evidence>
<dbReference type="EMBL" id="JADFFM010000001">
    <property type="protein sequence ID" value="MBE9665624.1"/>
    <property type="molecule type" value="Genomic_DNA"/>
</dbReference>
<keyword evidence="1" id="KW-0812">Transmembrane</keyword>
<evidence type="ECO:0000313" key="4">
    <source>
        <dbReference type="Proteomes" id="UP000632774"/>
    </source>
</evidence>